<accession>A0A5B9DDW4</accession>
<evidence type="ECO:0000313" key="1">
    <source>
        <dbReference type="EMBL" id="QEE17304.2"/>
    </source>
</evidence>
<gene>
    <name evidence="1" type="ORF">DSAG12_03137</name>
</gene>
<name>A0A5B9DDW4_9ARCH</name>
<keyword evidence="2" id="KW-1185">Reference proteome</keyword>
<organism evidence="1 2">
    <name type="scientific">Promethearchaeum syntrophicum</name>
    <dbReference type="NCBI Taxonomy" id="2594042"/>
    <lineage>
        <taxon>Archaea</taxon>
        <taxon>Promethearchaeati</taxon>
        <taxon>Promethearchaeota</taxon>
        <taxon>Promethearchaeia</taxon>
        <taxon>Promethearchaeales</taxon>
        <taxon>Promethearchaeaceae</taxon>
        <taxon>Promethearchaeum</taxon>
    </lineage>
</organism>
<reference evidence="1 2" key="2">
    <citation type="journal article" date="2024" name="Int. J. Syst. Evol. Microbiol.">
        <title>Promethearchaeum syntrophicum gen. nov., sp. nov., an anaerobic, obligately syntrophic archaeon, the first isolate of the lineage 'Asgard' archaea, and proposal of the new archaeal phylum Promethearchaeota phyl. nov. and kingdom Promethearchaeati regn. nov.</title>
        <authorList>
            <person name="Imachi H."/>
            <person name="Nobu M.K."/>
            <person name="Kato S."/>
            <person name="Takaki Y."/>
            <person name="Miyazaki M."/>
            <person name="Miyata M."/>
            <person name="Ogawara M."/>
            <person name="Saito Y."/>
            <person name="Sakai S."/>
            <person name="Tahara Y.O."/>
            <person name="Takano Y."/>
            <person name="Tasumi E."/>
            <person name="Uematsu K."/>
            <person name="Yoshimura T."/>
            <person name="Itoh T."/>
            <person name="Ohkuma M."/>
            <person name="Takai K."/>
        </authorList>
    </citation>
    <scope>NUCLEOTIDE SEQUENCE [LARGE SCALE GENOMIC DNA]</scope>
    <source>
        <strain evidence="1 2">MK-D1</strain>
    </source>
</reference>
<sequence length="140" mass="15535">MMENRRGNCAQAIFATYGPYLAKEKLDFEYCMKITSAFGGGVNGTGNVCGAIAGALMSLGLKFNGNIQDLAKISSQLIEEFRKINGSIICRELIGHDLIDEEDIKQAYQKDVFKNCKKFVFETACLLENYIDDQSIKEGI</sequence>
<dbReference type="Proteomes" id="UP000321408">
    <property type="component" value="Chromosome"/>
</dbReference>
<dbReference type="Pfam" id="PF09719">
    <property type="entry name" value="C_GCAxxG_C_C"/>
    <property type="match status" value="1"/>
</dbReference>
<proteinExistence type="predicted"/>
<dbReference type="KEGG" id="psyt:DSAG12_03137"/>
<dbReference type="AlphaFoldDB" id="A0A5B9DDW4"/>
<evidence type="ECO:0000313" key="2">
    <source>
        <dbReference type="Proteomes" id="UP000321408"/>
    </source>
</evidence>
<protein>
    <submittedName>
        <fullName evidence="1">C-GCAxxG-C-C family protein</fullName>
    </submittedName>
</protein>
<dbReference type="InterPro" id="IPR010181">
    <property type="entry name" value="CGCAxxGCC_motif"/>
</dbReference>
<dbReference type="NCBIfam" id="TIGR01909">
    <property type="entry name" value="C_GCAxxG_C_C"/>
    <property type="match status" value="1"/>
</dbReference>
<reference evidence="1 2" key="1">
    <citation type="journal article" date="2020" name="Nature">
        <title>Isolation of an archaeon at the prokaryote-eukaryote interface.</title>
        <authorList>
            <person name="Imachi H."/>
            <person name="Nobu M.K."/>
            <person name="Nakahara N."/>
            <person name="Morono Y."/>
            <person name="Ogawara M."/>
            <person name="Takaki Y."/>
            <person name="Takano Y."/>
            <person name="Uematsu K."/>
            <person name="Ikuta T."/>
            <person name="Ito M."/>
            <person name="Matsui Y."/>
            <person name="Miyazaki M."/>
            <person name="Murata K."/>
            <person name="Saito Y."/>
            <person name="Sakai S."/>
            <person name="Song C."/>
            <person name="Tasumi E."/>
            <person name="Yamanaka Y."/>
            <person name="Yamaguchi T."/>
            <person name="Kamagata Y."/>
            <person name="Tamaki H."/>
            <person name="Takai K."/>
        </authorList>
    </citation>
    <scope>NUCLEOTIDE SEQUENCE [LARGE SCALE GENOMIC DNA]</scope>
    <source>
        <strain evidence="1 2">MK-D1</strain>
    </source>
</reference>
<dbReference type="EMBL" id="CP042905">
    <property type="protein sequence ID" value="QEE17304.2"/>
    <property type="molecule type" value="Genomic_DNA"/>
</dbReference>